<keyword evidence="2" id="KW-1185">Reference proteome</keyword>
<protein>
    <submittedName>
        <fullName evidence="1">Uncharacterized protein</fullName>
    </submittedName>
</protein>
<gene>
    <name evidence="1" type="ORF">M9H77_11496</name>
</gene>
<accession>A0ACC0BES9</accession>
<evidence type="ECO:0000313" key="2">
    <source>
        <dbReference type="Proteomes" id="UP001060085"/>
    </source>
</evidence>
<organism evidence="1 2">
    <name type="scientific">Catharanthus roseus</name>
    <name type="common">Madagascar periwinkle</name>
    <name type="synonym">Vinca rosea</name>
    <dbReference type="NCBI Taxonomy" id="4058"/>
    <lineage>
        <taxon>Eukaryota</taxon>
        <taxon>Viridiplantae</taxon>
        <taxon>Streptophyta</taxon>
        <taxon>Embryophyta</taxon>
        <taxon>Tracheophyta</taxon>
        <taxon>Spermatophyta</taxon>
        <taxon>Magnoliopsida</taxon>
        <taxon>eudicotyledons</taxon>
        <taxon>Gunneridae</taxon>
        <taxon>Pentapetalae</taxon>
        <taxon>asterids</taxon>
        <taxon>lamiids</taxon>
        <taxon>Gentianales</taxon>
        <taxon>Apocynaceae</taxon>
        <taxon>Rauvolfioideae</taxon>
        <taxon>Vinceae</taxon>
        <taxon>Catharanthinae</taxon>
        <taxon>Catharanthus</taxon>
    </lineage>
</organism>
<reference evidence="2" key="1">
    <citation type="journal article" date="2023" name="Nat. Plants">
        <title>Single-cell RNA sequencing provides a high-resolution roadmap for understanding the multicellular compartmentation of specialized metabolism.</title>
        <authorList>
            <person name="Sun S."/>
            <person name="Shen X."/>
            <person name="Li Y."/>
            <person name="Li Y."/>
            <person name="Wang S."/>
            <person name="Li R."/>
            <person name="Zhang H."/>
            <person name="Shen G."/>
            <person name="Guo B."/>
            <person name="Wei J."/>
            <person name="Xu J."/>
            <person name="St-Pierre B."/>
            <person name="Chen S."/>
            <person name="Sun C."/>
        </authorList>
    </citation>
    <scope>NUCLEOTIDE SEQUENCE [LARGE SCALE GENOMIC DNA]</scope>
</reference>
<dbReference type="EMBL" id="CM044703">
    <property type="protein sequence ID" value="KAI5671132.1"/>
    <property type="molecule type" value="Genomic_DNA"/>
</dbReference>
<dbReference type="Proteomes" id="UP001060085">
    <property type="component" value="Linkage Group LG03"/>
</dbReference>
<proteinExistence type="predicted"/>
<name>A0ACC0BES9_CATRO</name>
<evidence type="ECO:0000313" key="1">
    <source>
        <dbReference type="EMBL" id="KAI5671132.1"/>
    </source>
</evidence>
<sequence length="262" mass="30527">MYAKEAANFEEWTRNRRKITVGHRVDLNDMQETPQDGMRFYTKNKKYFDQNLYSERRFEEIFTHGDVLKRHDDRSVNKLDAYGRLLHHMISNIIIPNVGHKSSISYMHSFVKLALHEHGRMNFGFVVIEHMLATQSSSTQCLPYGCFITKIFQHFAINLVGVGDNIGPGKIYNQNTFKRMGFERIDDGLLIRGGQQGSDDDDEEDNGDEEEGNEPESMDEEDSNEEDIRREMRSKKRQERTLKAILIEAKDLGDQGKMKEKR</sequence>
<comment type="caution">
    <text evidence="1">The sequence shown here is derived from an EMBL/GenBank/DDBJ whole genome shotgun (WGS) entry which is preliminary data.</text>
</comment>